<feature type="compositionally biased region" description="Pro residues" evidence="1">
    <location>
        <begin position="61"/>
        <end position="71"/>
    </location>
</feature>
<feature type="region of interest" description="Disordered" evidence="1">
    <location>
        <begin position="158"/>
        <end position="197"/>
    </location>
</feature>
<evidence type="ECO:0000313" key="2">
    <source>
        <dbReference type="EMBL" id="KAA1101586.1"/>
    </source>
</evidence>
<gene>
    <name evidence="2" type="ORF">PGT21_025154</name>
</gene>
<evidence type="ECO:0008006" key="4">
    <source>
        <dbReference type="Google" id="ProtNLM"/>
    </source>
</evidence>
<name>A0A5B0PKJ3_PUCGR</name>
<feature type="compositionally biased region" description="Polar residues" evidence="1">
    <location>
        <begin position="89"/>
        <end position="98"/>
    </location>
</feature>
<proteinExistence type="predicted"/>
<keyword evidence="3" id="KW-1185">Reference proteome</keyword>
<reference evidence="2 3" key="1">
    <citation type="submission" date="2019-05" db="EMBL/GenBank/DDBJ databases">
        <title>Emergence of the Ug99 lineage of the wheat stem rust pathogen through somatic hybridization.</title>
        <authorList>
            <person name="Li F."/>
            <person name="Upadhyaya N.M."/>
            <person name="Sperschneider J."/>
            <person name="Matny O."/>
            <person name="Nguyen-Phuc H."/>
            <person name="Mago R."/>
            <person name="Raley C."/>
            <person name="Miller M.E."/>
            <person name="Silverstein K.A.T."/>
            <person name="Henningsen E."/>
            <person name="Hirsch C.D."/>
            <person name="Visser B."/>
            <person name="Pretorius Z.A."/>
            <person name="Steffenson B.J."/>
            <person name="Schwessinger B."/>
            <person name="Dodds P.N."/>
            <person name="Figueroa M."/>
        </authorList>
    </citation>
    <scope>NUCLEOTIDE SEQUENCE [LARGE SCALE GENOMIC DNA]</scope>
    <source>
        <strain evidence="2">21-0</strain>
    </source>
</reference>
<protein>
    <recommendedName>
        <fullName evidence="4">SAP domain-containing protein</fullName>
    </recommendedName>
</protein>
<feature type="region of interest" description="Disordered" evidence="1">
    <location>
        <begin position="89"/>
        <end position="115"/>
    </location>
</feature>
<sequence length="442" mass="47433">MSRGFAAPGIILDHVLTGTKAAETQESSECASSSFHQSAQADASEDAADACTTQLTYEPQSVPPPPPPPFHPNDGEQGIYTIEEHIFQPASSTPSPSIHTERPAGSRAPQLSQVGPVQELTVQVGNLVNGIEDRIGSPQFVEEIEDHNNSAVENHIENLQTPSPIQSRRDSNQADSGTGAQAVLSNNMDPEHCHPVPGRRIRLKSKRIIISESDEDEDCPSTNAGRPPVNPTIPHEVPLPSSPENFTPISPSVADHANVSLSGGHDRNVASTTSNANDNIEAIDKIDVPQWVKDPSKLKVKGLREVLNKYKVKFKTSDLKPALIKKYEELSARQRAIAAKQTSEPSQPPPATSSQPPISTACQPPPVSAAPSRNVYLTTGQPLVQPNRGDKGKQRAISPTPQTTSQTLLPDCPLEVEMGGYLSDVVAECGPFHPWSPLETSL</sequence>
<feature type="compositionally biased region" description="Polar residues" evidence="1">
    <location>
        <begin position="173"/>
        <end position="188"/>
    </location>
</feature>
<evidence type="ECO:0000313" key="3">
    <source>
        <dbReference type="Proteomes" id="UP000324748"/>
    </source>
</evidence>
<dbReference type="EMBL" id="VSWC01000053">
    <property type="protein sequence ID" value="KAA1101586.1"/>
    <property type="molecule type" value="Genomic_DNA"/>
</dbReference>
<feature type="compositionally biased region" description="Low complexity" evidence="1">
    <location>
        <begin position="398"/>
        <end position="408"/>
    </location>
</feature>
<feature type="compositionally biased region" description="Polar residues" evidence="1">
    <location>
        <begin position="22"/>
        <end position="36"/>
    </location>
</feature>
<comment type="caution">
    <text evidence="2">The sequence shown here is derived from an EMBL/GenBank/DDBJ whole genome shotgun (WGS) entry which is preliminary data.</text>
</comment>
<organism evidence="2 3">
    <name type="scientific">Puccinia graminis f. sp. tritici</name>
    <dbReference type="NCBI Taxonomy" id="56615"/>
    <lineage>
        <taxon>Eukaryota</taxon>
        <taxon>Fungi</taxon>
        <taxon>Dikarya</taxon>
        <taxon>Basidiomycota</taxon>
        <taxon>Pucciniomycotina</taxon>
        <taxon>Pucciniomycetes</taxon>
        <taxon>Pucciniales</taxon>
        <taxon>Pucciniaceae</taxon>
        <taxon>Puccinia</taxon>
    </lineage>
</organism>
<feature type="compositionally biased region" description="Polar residues" evidence="1">
    <location>
        <begin position="375"/>
        <end position="384"/>
    </location>
</feature>
<feature type="region of interest" description="Disordered" evidence="1">
    <location>
        <begin position="20"/>
        <end position="77"/>
    </location>
</feature>
<accession>A0A5B0PKJ3</accession>
<dbReference type="Proteomes" id="UP000324748">
    <property type="component" value="Unassembled WGS sequence"/>
</dbReference>
<evidence type="ECO:0000256" key="1">
    <source>
        <dbReference type="SAM" id="MobiDB-lite"/>
    </source>
</evidence>
<dbReference type="AlphaFoldDB" id="A0A5B0PKJ3"/>
<feature type="region of interest" description="Disordered" evidence="1">
    <location>
        <begin position="335"/>
        <end position="408"/>
    </location>
</feature>